<dbReference type="EMBL" id="MW302580">
    <property type="protein sequence ID" value="QSD99734.1"/>
    <property type="molecule type" value="Genomic_DNA"/>
</dbReference>
<dbReference type="FunFam" id="1.10.10.60:FF:000168">
    <property type="entry name" value="Telomere repeat-binding factor 1"/>
    <property type="match status" value="1"/>
</dbReference>
<dbReference type="InterPro" id="IPR001005">
    <property type="entry name" value="SANT/Myb"/>
</dbReference>
<dbReference type="SMART" id="SM00526">
    <property type="entry name" value="H15"/>
    <property type="match status" value="1"/>
</dbReference>
<dbReference type="SUPFAM" id="SSF46785">
    <property type="entry name" value="Winged helix' DNA-binding domain"/>
    <property type="match status" value="1"/>
</dbReference>
<keyword evidence="7" id="KW-0804">Transcription</keyword>
<dbReference type="Gene3D" id="1.10.246.220">
    <property type="match status" value="1"/>
</dbReference>
<evidence type="ECO:0000256" key="8">
    <source>
        <dbReference type="ARBA" id="ARBA00023242"/>
    </source>
</evidence>
<keyword evidence="3" id="KW-0158">Chromosome</keyword>
<evidence type="ECO:0000256" key="2">
    <source>
        <dbReference type="ARBA" id="ARBA00004604"/>
    </source>
</evidence>
<dbReference type="FunFam" id="1.10.246.220:FF:000002">
    <property type="entry name" value="Telomere repeat-binding factor 1"/>
    <property type="match status" value="1"/>
</dbReference>
<dbReference type="PANTHER" id="PTHR46267">
    <property type="entry name" value="SINGLE MYB HISTONE 4"/>
    <property type="match status" value="1"/>
</dbReference>
<feature type="coiled-coil region" evidence="11">
    <location>
        <begin position="248"/>
        <end position="275"/>
    </location>
</feature>
<dbReference type="Pfam" id="PF00249">
    <property type="entry name" value="Myb_DNA-binding"/>
    <property type="match status" value="1"/>
</dbReference>
<evidence type="ECO:0000256" key="5">
    <source>
        <dbReference type="ARBA" id="ARBA00023054"/>
    </source>
</evidence>
<feature type="domain" description="H15" evidence="14">
    <location>
        <begin position="121"/>
        <end position="189"/>
    </location>
</feature>
<dbReference type="PROSITE" id="PS50090">
    <property type="entry name" value="MYB_LIKE"/>
    <property type="match status" value="1"/>
</dbReference>
<accession>A0A896W2G2</accession>
<dbReference type="PROSITE" id="PS51294">
    <property type="entry name" value="HTH_MYB"/>
    <property type="match status" value="1"/>
</dbReference>
<name>A0A896W2G2_MELAB</name>
<evidence type="ECO:0000259" key="13">
    <source>
        <dbReference type="PROSITE" id="PS51294"/>
    </source>
</evidence>
<protein>
    <recommendedName>
        <fullName evidence="9">MYB transcription factor</fullName>
    </recommendedName>
</protein>
<evidence type="ECO:0000256" key="4">
    <source>
        <dbReference type="ARBA" id="ARBA00023015"/>
    </source>
</evidence>
<dbReference type="GO" id="GO:0006334">
    <property type="term" value="P:nucleosome assembly"/>
    <property type="evidence" value="ECO:0007669"/>
    <property type="project" value="InterPro"/>
</dbReference>
<dbReference type="PANTHER" id="PTHR46267:SF8">
    <property type="entry name" value="TELOMERE REPEAT-BINDING FACTOR 1"/>
    <property type="match status" value="1"/>
</dbReference>
<dbReference type="InterPro" id="IPR009057">
    <property type="entry name" value="Homeodomain-like_sf"/>
</dbReference>
<comment type="subcellular location">
    <subcellularLocation>
        <location evidence="1">Chromosome</location>
    </subcellularLocation>
    <subcellularLocation>
        <location evidence="2">Nucleus</location>
        <location evidence="2">Nucleolus</location>
    </subcellularLocation>
</comment>
<reference evidence="15" key="1">
    <citation type="journal article" name="Plants (Basel)">
        <title>NAC and MYB Families and Lignin Biosynthesis-Related Members Identification and Expression Analysis in Melilotus albus.</title>
        <authorList>
            <person name="Chen L."/>
            <person name="Wu F."/>
            <person name="Zhang J."/>
        </authorList>
    </citation>
    <scope>NUCLEOTIDE SEQUENCE</scope>
</reference>
<dbReference type="Gene3D" id="1.10.10.10">
    <property type="entry name" value="Winged helix-like DNA-binding domain superfamily/Winged helix DNA-binding domain"/>
    <property type="match status" value="1"/>
</dbReference>
<dbReference type="PROSITE" id="PS51504">
    <property type="entry name" value="H15"/>
    <property type="match status" value="1"/>
</dbReference>
<feature type="domain" description="Myb-like" evidence="12">
    <location>
        <begin position="5"/>
        <end position="57"/>
    </location>
</feature>
<evidence type="ECO:0000256" key="6">
    <source>
        <dbReference type="ARBA" id="ARBA00023125"/>
    </source>
</evidence>
<keyword evidence="6" id="KW-0238">DNA-binding</keyword>
<evidence type="ECO:0000259" key="12">
    <source>
        <dbReference type="PROSITE" id="PS50090"/>
    </source>
</evidence>
<dbReference type="Pfam" id="PF00538">
    <property type="entry name" value="Linker_histone"/>
    <property type="match status" value="1"/>
</dbReference>
<dbReference type="InterPro" id="IPR017930">
    <property type="entry name" value="Myb_dom"/>
</dbReference>
<dbReference type="InterPro" id="IPR036388">
    <property type="entry name" value="WH-like_DNA-bd_sf"/>
</dbReference>
<evidence type="ECO:0000256" key="7">
    <source>
        <dbReference type="ARBA" id="ARBA00023163"/>
    </source>
</evidence>
<dbReference type="InterPro" id="IPR044597">
    <property type="entry name" value="SMH1-6"/>
</dbReference>
<evidence type="ECO:0000256" key="11">
    <source>
        <dbReference type="SAM" id="Coils"/>
    </source>
</evidence>
<organism evidence="15">
    <name type="scientific">Melilotus albus</name>
    <name type="common">White sweet clover</name>
    <name type="synonym">Melilotus officinalis subsp. albus</name>
    <dbReference type="NCBI Taxonomy" id="47082"/>
    <lineage>
        <taxon>Eukaryota</taxon>
        <taxon>Viridiplantae</taxon>
        <taxon>Streptophyta</taxon>
        <taxon>Embryophyta</taxon>
        <taxon>Tracheophyta</taxon>
        <taxon>Spermatophyta</taxon>
        <taxon>Magnoliopsida</taxon>
        <taxon>eudicotyledons</taxon>
        <taxon>Gunneridae</taxon>
        <taxon>Pentapetalae</taxon>
        <taxon>rosids</taxon>
        <taxon>fabids</taxon>
        <taxon>Fabales</taxon>
        <taxon>Fabaceae</taxon>
        <taxon>Papilionoideae</taxon>
        <taxon>50 kb inversion clade</taxon>
        <taxon>NPAAA clade</taxon>
        <taxon>Hologalegina</taxon>
        <taxon>IRL clade</taxon>
        <taxon>Trifolieae</taxon>
        <taxon>Melilotus</taxon>
    </lineage>
</organism>
<dbReference type="GO" id="GO:0005730">
    <property type="term" value="C:nucleolus"/>
    <property type="evidence" value="ECO:0007669"/>
    <property type="project" value="UniProtKB-SubCell"/>
</dbReference>
<dbReference type="GO" id="GO:0003691">
    <property type="term" value="F:double-stranded telomeric DNA binding"/>
    <property type="evidence" value="ECO:0007669"/>
    <property type="project" value="InterPro"/>
</dbReference>
<keyword evidence="4" id="KW-0805">Transcription regulation</keyword>
<dbReference type="SMART" id="SM00717">
    <property type="entry name" value="SANT"/>
    <property type="match status" value="1"/>
</dbReference>
<proteinExistence type="predicted"/>
<evidence type="ECO:0000256" key="3">
    <source>
        <dbReference type="ARBA" id="ARBA00022454"/>
    </source>
</evidence>
<gene>
    <name evidence="15" type="primary">EVM0005225.5</name>
</gene>
<dbReference type="GO" id="GO:0000786">
    <property type="term" value="C:nucleosome"/>
    <property type="evidence" value="ECO:0007669"/>
    <property type="project" value="InterPro"/>
</dbReference>
<dbReference type="AlphaFoldDB" id="A0A896W2G2"/>
<feature type="domain" description="HTH myb-type" evidence="13">
    <location>
        <begin position="1"/>
        <end position="33"/>
    </location>
</feature>
<comment type="function">
    <text evidence="10">Binds preferentially double-stranded telomeric repeats.</text>
</comment>
<evidence type="ECO:0000256" key="9">
    <source>
        <dbReference type="ARBA" id="ARBA00032813"/>
    </source>
</evidence>
<dbReference type="SUPFAM" id="SSF46689">
    <property type="entry name" value="Homeodomain-like"/>
    <property type="match status" value="1"/>
</dbReference>
<dbReference type="InterPro" id="IPR036390">
    <property type="entry name" value="WH_DNA-bd_sf"/>
</dbReference>
<evidence type="ECO:0000313" key="15">
    <source>
        <dbReference type="EMBL" id="QSD99734.1"/>
    </source>
</evidence>
<keyword evidence="5 11" id="KW-0175">Coiled coil</keyword>
<sequence>MGAPKQKWTAEEEAALKAGVVKHGVSKWRTILKDPEFNHVLYIRSNIDLKDKWRNLSVTANGRTSREKSKVAIQRVHHQAPKQDDSSMAVTLVTPIDEEIVDVQPLQVSRDMPQIPGPKRSLVRLDNLIMEAISSMNELGGSNKTTIASFIEDRYRAPAELKKLLSAKLEYLTSSGKLIKVKCRYRIAPTPAYADRDPPMPLLEGRPKASMEFDRDESNIPTKFEIDLELAKIVRSMSAQEVATYAARAVAEAEAAVAEAELATKEAEAAEADAEVAAAFAKAAMKTLKGITTPKKIIPAFD</sequence>
<dbReference type="InterPro" id="IPR005818">
    <property type="entry name" value="Histone_H1/H5_H15"/>
</dbReference>
<evidence type="ECO:0000256" key="10">
    <source>
        <dbReference type="ARBA" id="ARBA00053063"/>
    </source>
</evidence>
<evidence type="ECO:0000259" key="14">
    <source>
        <dbReference type="PROSITE" id="PS51504"/>
    </source>
</evidence>
<dbReference type="CDD" id="cd11660">
    <property type="entry name" value="SANT_TRF"/>
    <property type="match status" value="1"/>
</dbReference>
<evidence type="ECO:0000256" key="1">
    <source>
        <dbReference type="ARBA" id="ARBA00004286"/>
    </source>
</evidence>
<keyword evidence="8" id="KW-0539">Nucleus</keyword>